<name>A0ABW3CSF4_9FLAO</name>
<keyword evidence="1" id="KW-0472">Membrane</keyword>
<dbReference type="RefSeq" id="WP_386402421.1">
    <property type="nucleotide sequence ID" value="NZ_JBHTJH010000001.1"/>
</dbReference>
<feature type="transmembrane region" description="Helical" evidence="1">
    <location>
        <begin position="52"/>
        <end position="72"/>
    </location>
</feature>
<proteinExistence type="predicted"/>
<reference evidence="3" key="1">
    <citation type="journal article" date="2019" name="Int. J. Syst. Evol. Microbiol.">
        <title>The Global Catalogue of Microorganisms (GCM) 10K type strain sequencing project: providing services to taxonomists for standard genome sequencing and annotation.</title>
        <authorList>
            <consortium name="The Broad Institute Genomics Platform"/>
            <consortium name="The Broad Institute Genome Sequencing Center for Infectious Disease"/>
            <person name="Wu L."/>
            <person name="Ma J."/>
        </authorList>
    </citation>
    <scope>NUCLEOTIDE SEQUENCE [LARGE SCALE GENOMIC DNA]</scope>
    <source>
        <strain evidence="3">CCUG 62952</strain>
    </source>
</reference>
<dbReference type="EMBL" id="JBHTJH010000001">
    <property type="protein sequence ID" value="MFD0860699.1"/>
    <property type="molecule type" value="Genomic_DNA"/>
</dbReference>
<comment type="caution">
    <text evidence="2">The sequence shown here is derived from an EMBL/GenBank/DDBJ whole genome shotgun (WGS) entry which is preliminary data.</text>
</comment>
<sequence length="104" mass="11597">MKNPIRSTGVVQIAHGALTLAAASFIIGGYLLLSSFLFDDRECIISFSLPTLGWLIIANISYFIFCLVIVALVPYRRSYLLKCAFGMLLNIPVAILYLFIVIFF</sequence>
<protein>
    <submittedName>
        <fullName evidence="2">Uncharacterized protein</fullName>
    </submittedName>
</protein>
<keyword evidence="1" id="KW-1133">Transmembrane helix</keyword>
<accession>A0ABW3CSF4</accession>
<evidence type="ECO:0000313" key="2">
    <source>
        <dbReference type="EMBL" id="MFD0860699.1"/>
    </source>
</evidence>
<keyword evidence="3" id="KW-1185">Reference proteome</keyword>
<organism evidence="2 3">
    <name type="scientific">Sungkyunkwania multivorans</name>
    <dbReference type="NCBI Taxonomy" id="1173618"/>
    <lineage>
        <taxon>Bacteria</taxon>
        <taxon>Pseudomonadati</taxon>
        <taxon>Bacteroidota</taxon>
        <taxon>Flavobacteriia</taxon>
        <taxon>Flavobacteriales</taxon>
        <taxon>Flavobacteriaceae</taxon>
        <taxon>Sungkyunkwania</taxon>
    </lineage>
</organism>
<evidence type="ECO:0000256" key="1">
    <source>
        <dbReference type="SAM" id="Phobius"/>
    </source>
</evidence>
<feature type="transmembrane region" description="Helical" evidence="1">
    <location>
        <begin position="12"/>
        <end position="32"/>
    </location>
</feature>
<dbReference type="Proteomes" id="UP001596978">
    <property type="component" value="Unassembled WGS sequence"/>
</dbReference>
<gene>
    <name evidence="2" type="ORF">ACFQ1M_00650</name>
</gene>
<feature type="transmembrane region" description="Helical" evidence="1">
    <location>
        <begin position="79"/>
        <end position="103"/>
    </location>
</feature>
<keyword evidence="1" id="KW-0812">Transmembrane</keyword>
<evidence type="ECO:0000313" key="3">
    <source>
        <dbReference type="Proteomes" id="UP001596978"/>
    </source>
</evidence>